<dbReference type="Gene3D" id="3.30.300.30">
    <property type="match status" value="1"/>
</dbReference>
<dbReference type="PROSITE" id="PS00455">
    <property type="entry name" value="AMP_BINDING"/>
    <property type="match status" value="1"/>
</dbReference>
<dbReference type="InterPro" id="IPR020845">
    <property type="entry name" value="AMP-binding_CS"/>
</dbReference>
<protein>
    <submittedName>
        <fullName evidence="3">Acyl-CoA synthetase YngI</fullName>
    </submittedName>
</protein>
<organism evidence="3 4">
    <name type="scientific">Seiridium cardinale</name>
    <dbReference type="NCBI Taxonomy" id="138064"/>
    <lineage>
        <taxon>Eukaryota</taxon>
        <taxon>Fungi</taxon>
        <taxon>Dikarya</taxon>
        <taxon>Ascomycota</taxon>
        <taxon>Pezizomycotina</taxon>
        <taxon>Sordariomycetes</taxon>
        <taxon>Xylariomycetidae</taxon>
        <taxon>Amphisphaeriales</taxon>
        <taxon>Sporocadaceae</taxon>
        <taxon>Seiridium</taxon>
    </lineage>
</organism>
<gene>
    <name evidence="3" type="ORF">SCAR479_13020</name>
</gene>
<dbReference type="InterPro" id="IPR025110">
    <property type="entry name" value="AMP-bd_C"/>
</dbReference>
<evidence type="ECO:0000313" key="3">
    <source>
        <dbReference type="EMBL" id="KAK9770279.1"/>
    </source>
</evidence>
<sequence length="575" mass="63416">MATQPVVSSFSPEPFAEQQKLSILHGPVDPPLVDLTLGELLELQCQHHGTQEALVTPWNGTRWTYNELNQQSSQLARALMSVGIGVGDRVGVMAGNCAEYAAIFFAVARIGAILVILNNTYTPTEAQYALKFSDCKVFFTTKKIGRMDNGKLLAELAAQQTKPNVVIIRGESGSYPTYADLMKQGLKVSQGAMYRLGRRVLSHNVCNLQFTSGTTGLPKAAMLTHHNIVNNSRFIGDRMRLTSDDVLCCPPPLFHCFGLVLGLMAVLTHGAKIVFPEEVFDPSAVLRAISDEQCTAVHGVPAMFDTLFSLPMPPNFNCERLRTGIVAGAPVPRYLMELMVERFGMTEFTSSYGLTEASPTCFNAFTDDGIDKRLTTVGTLMPHAHAKVIDHEGNIVPVGVRGELCIAGYQLQSGYWNNSEKTAEVMIRDEAGVLWLHTGDEAVFDEDGYCSITGRFKDIIIRGGENIYPLEIEERLMAHPTITKAIVTGLKDAHYGEVVGAFLYDDEKGQRPSDQEMRDWVRQKLGKHKAPTHIFWLGQDGVPADVPLTGSGKVKKYEMAKFGEETLRKRRLSKL</sequence>
<dbReference type="Gene3D" id="3.40.50.12780">
    <property type="entry name" value="N-terminal domain of ligase-like"/>
    <property type="match status" value="1"/>
</dbReference>
<dbReference type="Pfam" id="PF00501">
    <property type="entry name" value="AMP-binding"/>
    <property type="match status" value="1"/>
</dbReference>
<dbReference type="PANTHER" id="PTHR43201">
    <property type="entry name" value="ACYL-COA SYNTHETASE"/>
    <property type="match status" value="1"/>
</dbReference>
<keyword evidence="4" id="KW-1185">Reference proteome</keyword>
<evidence type="ECO:0000259" key="1">
    <source>
        <dbReference type="Pfam" id="PF00501"/>
    </source>
</evidence>
<comment type="caution">
    <text evidence="3">The sequence shown here is derived from an EMBL/GenBank/DDBJ whole genome shotgun (WGS) entry which is preliminary data.</text>
</comment>
<dbReference type="InterPro" id="IPR000873">
    <property type="entry name" value="AMP-dep_synth/lig_dom"/>
</dbReference>
<feature type="domain" description="AMP-binding enzyme C-terminal" evidence="2">
    <location>
        <begin position="471"/>
        <end position="553"/>
    </location>
</feature>
<proteinExistence type="predicted"/>
<dbReference type="InterPro" id="IPR045851">
    <property type="entry name" value="AMP-bd_C_sf"/>
</dbReference>
<dbReference type="EMBL" id="JARVKM010000096">
    <property type="protein sequence ID" value="KAK9770279.1"/>
    <property type="molecule type" value="Genomic_DNA"/>
</dbReference>
<evidence type="ECO:0000313" key="4">
    <source>
        <dbReference type="Proteomes" id="UP001465668"/>
    </source>
</evidence>
<name>A0ABR2X919_9PEZI</name>
<dbReference type="InterPro" id="IPR042099">
    <property type="entry name" value="ANL_N_sf"/>
</dbReference>
<dbReference type="Proteomes" id="UP001465668">
    <property type="component" value="Unassembled WGS sequence"/>
</dbReference>
<dbReference type="Pfam" id="PF13193">
    <property type="entry name" value="AMP-binding_C"/>
    <property type="match status" value="1"/>
</dbReference>
<dbReference type="SUPFAM" id="SSF56801">
    <property type="entry name" value="Acetyl-CoA synthetase-like"/>
    <property type="match status" value="1"/>
</dbReference>
<feature type="domain" description="AMP-dependent synthetase/ligase" evidence="1">
    <location>
        <begin position="42"/>
        <end position="416"/>
    </location>
</feature>
<evidence type="ECO:0000259" key="2">
    <source>
        <dbReference type="Pfam" id="PF13193"/>
    </source>
</evidence>
<accession>A0ABR2X919</accession>
<reference evidence="3 4" key="1">
    <citation type="submission" date="2024-02" db="EMBL/GenBank/DDBJ databases">
        <title>First draft genome assembly of two strains of Seiridium cardinale.</title>
        <authorList>
            <person name="Emiliani G."/>
            <person name="Scali E."/>
        </authorList>
    </citation>
    <scope>NUCLEOTIDE SEQUENCE [LARGE SCALE GENOMIC DNA]</scope>
    <source>
        <strain evidence="3 4">BM-138-000479</strain>
    </source>
</reference>
<dbReference type="PANTHER" id="PTHR43201:SF6">
    <property type="entry name" value="ACYL COA SYNTHETASE (EUROFUNG)"/>
    <property type="match status" value="1"/>
</dbReference>